<dbReference type="NCBIfam" id="TIGR02074">
    <property type="entry name" value="PBP_1a_fam"/>
    <property type="match status" value="1"/>
</dbReference>
<dbReference type="GO" id="GO:0008955">
    <property type="term" value="F:peptidoglycan glycosyltransferase activity"/>
    <property type="evidence" value="ECO:0007669"/>
    <property type="project" value="UniProtKB-EC"/>
</dbReference>
<dbReference type="PANTHER" id="PTHR32282">
    <property type="entry name" value="BINDING PROTEIN TRANSPEPTIDASE, PUTATIVE-RELATED"/>
    <property type="match status" value="1"/>
</dbReference>
<keyword evidence="20" id="KW-0046">Antibiotic resistance</keyword>
<comment type="similarity">
    <text evidence="3">In the C-terminal section; belongs to the transpeptidase family.</text>
</comment>
<keyword evidence="19 28" id="KW-0472">Membrane</keyword>
<comment type="pathway">
    <text evidence="2">Cell wall biogenesis; peptidoglycan biosynthesis.</text>
</comment>
<gene>
    <name evidence="32" type="ORF">FHY56_10970</name>
</gene>
<protein>
    <recommendedName>
        <fullName evidence="6">Penicillin-binding protein 1A</fullName>
        <ecNumber evidence="24">2.4.99.28</ecNumber>
        <ecNumber evidence="5">3.4.16.4</ecNumber>
    </recommendedName>
</protein>
<evidence type="ECO:0000259" key="30">
    <source>
        <dbReference type="Pfam" id="PF00912"/>
    </source>
</evidence>
<dbReference type="PANTHER" id="PTHR32282:SF27">
    <property type="entry name" value="PENICILLIN-BINDING PROTEIN 1A"/>
    <property type="match status" value="1"/>
</dbReference>
<dbReference type="InterPro" id="IPR023346">
    <property type="entry name" value="Lysozyme-like_dom_sf"/>
</dbReference>
<feature type="transmembrane region" description="Helical" evidence="28">
    <location>
        <begin position="7"/>
        <end position="27"/>
    </location>
</feature>
<dbReference type="Proteomes" id="UP000315388">
    <property type="component" value="Unassembled WGS sequence"/>
</dbReference>
<feature type="compositionally biased region" description="Polar residues" evidence="27">
    <location>
        <begin position="803"/>
        <end position="815"/>
    </location>
</feature>
<dbReference type="Pfam" id="PF17092">
    <property type="entry name" value="PCB_OB"/>
    <property type="match status" value="1"/>
</dbReference>
<dbReference type="EC" id="3.4.16.4" evidence="5"/>
<evidence type="ECO:0000256" key="21">
    <source>
        <dbReference type="ARBA" id="ARBA00023268"/>
    </source>
</evidence>
<evidence type="ECO:0000256" key="17">
    <source>
        <dbReference type="ARBA" id="ARBA00022984"/>
    </source>
</evidence>
<comment type="pathway">
    <text evidence="26">Glycan biosynthesis.</text>
</comment>
<comment type="caution">
    <text evidence="32">The sequence shown here is derived from an EMBL/GenBank/DDBJ whole genome shotgun (WGS) entry which is preliminary data.</text>
</comment>
<keyword evidence="18 28" id="KW-1133">Transmembrane helix</keyword>
<evidence type="ECO:0000256" key="9">
    <source>
        <dbReference type="ARBA" id="ARBA00022645"/>
    </source>
</evidence>
<evidence type="ECO:0000256" key="20">
    <source>
        <dbReference type="ARBA" id="ARBA00023251"/>
    </source>
</evidence>
<evidence type="ECO:0000256" key="18">
    <source>
        <dbReference type="ARBA" id="ARBA00022989"/>
    </source>
</evidence>
<keyword evidence="12" id="KW-0808">Transferase</keyword>
<dbReference type="Gene3D" id="3.40.710.10">
    <property type="entry name" value="DD-peptidase/beta-lactamase superfamily"/>
    <property type="match status" value="2"/>
</dbReference>
<keyword evidence="11" id="KW-0328">Glycosyltransferase</keyword>
<evidence type="ECO:0000256" key="24">
    <source>
        <dbReference type="ARBA" id="ARBA00044770"/>
    </source>
</evidence>
<evidence type="ECO:0000256" key="11">
    <source>
        <dbReference type="ARBA" id="ARBA00022676"/>
    </source>
</evidence>
<keyword evidence="8" id="KW-0997">Cell inner membrane</keyword>
<dbReference type="GO" id="GO:0005886">
    <property type="term" value="C:plasma membrane"/>
    <property type="evidence" value="ECO:0007669"/>
    <property type="project" value="UniProtKB-SubCell"/>
</dbReference>
<comment type="catalytic activity">
    <reaction evidence="25">
        <text>[GlcNAc-(1-&gt;4)-Mur2Ac(oyl-L-Ala-gamma-D-Glu-L-Lys-D-Ala-D-Ala)](n)-di-trans,octa-cis-undecaprenyl diphosphate + beta-D-GlcNAc-(1-&gt;4)-Mur2Ac(oyl-L-Ala-gamma-D-Glu-L-Lys-D-Ala-D-Ala)-di-trans,octa-cis-undecaprenyl diphosphate = [GlcNAc-(1-&gt;4)-Mur2Ac(oyl-L-Ala-gamma-D-Glu-L-Lys-D-Ala-D-Ala)](n+1)-di-trans,octa-cis-undecaprenyl diphosphate + di-trans,octa-cis-undecaprenyl diphosphate + H(+)</text>
        <dbReference type="Rhea" id="RHEA:23708"/>
        <dbReference type="Rhea" id="RHEA-COMP:9602"/>
        <dbReference type="Rhea" id="RHEA-COMP:9603"/>
        <dbReference type="ChEBI" id="CHEBI:15378"/>
        <dbReference type="ChEBI" id="CHEBI:58405"/>
        <dbReference type="ChEBI" id="CHEBI:60033"/>
        <dbReference type="ChEBI" id="CHEBI:78435"/>
        <dbReference type="EC" id="2.4.99.28"/>
    </reaction>
</comment>
<keyword evidence="16" id="KW-0735">Signal-anchor</keyword>
<dbReference type="EC" id="2.4.99.28" evidence="24"/>
<dbReference type="GO" id="GO:0071555">
    <property type="term" value="P:cell wall organization"/>
    <property type="evidence" value="ECO:0007669"/>
    <property type="project" value="UniProtKB-KW"/>
</dbReference>
<keyword evidence="10" id="KW-0645">Protease</keyword>
<keyword evidence="9" id="KW-0121">Carboxypeptidase</keyword>
<dbReference type="OrthoDB" id="9766909at2"/>
<comment type="subcellular location">
    <subcellularLocation>
        <location evidence="1">Cell inner membrane</location>
        <topology evidence="1">Single-pass type II membrane protein</topology>
    </subcellularLocation>
</comment>
<evidence type="ECO:0000256" key="8">
    <source>
        <dbReference type="ARBA" id="ARBA00022519"/>
    </source>
</evidence>
<evidence type="ECO:0000256" key="3">
    <source>
        <dbReference type="ARBA" id="ARBA00007090"/>
    </source>
</evidence>
<feature type="domain" description="Penicillin-binding protein transpeptidase" evidence="29">
    <location>
        <begin position="443"/>
        <end position="734"/>
    </location>
</feature>
<dbReference type="InterPro" id="IPR001264">
    <property type="entry name" value="Glyco_trans_51"/>
</dbReference>
<evidence type="ECO:0000256" key="27">
    <source>
        <dbReference type="SAM" id="MobiDB-lite"/>
    </source>
</evidence>
<proteinExistence type="inferred from homology"/>
<dbReference type="Gene3D" id="1.10.3810.10">
    <property type="entry name" value="Biosynthetic peptidoglycan transglycosylase-like"/>
    <property type="match status" value="1"/>
</dbReference>
<evidence type="ECO:0000256" key="26">
    <source>
        <dbReference type="ARBA" id="ARBA00060592"/>
    </source>
</evidence>
<evidence type="ECO:0000256" key="12">
    <source>
        <dbReference type="ARBA" id="ARBA00022679"/>
    </source>
</evidence>
<keyword evidence="14" id="KW-0378">Hydrolase</keyword>
<evidence type="ECO:0000256" key="2">
    <source>
        <dbReference type="ARBA" id="ARBA00004752"/>
    </source>
</evidence>
<dbReference type="InterPro" id="IPR001460">
    <property type="entry name" value="PCN-bd_Tpept"/>
</dbReference>
<comment type="similarity">
    <text evidence="4">In the N-terminal section; belongs to the glycosyltransferase 51 family.</text>
</comment>
<dbReference type="GO" id="GO:0030288">
    <property type="term" value="C:outer membrane-bounded periplasmic space"/>
    <property type="evidence" value="ECO:0007669"/>
    <property type="project" value="TreeGrafter"/>
</dbReference>
<keyword evidence="22" id="KW-0961">Cell wall biogenesis/degradation</keyword>
<organism evidence="32 33">
    <name type="scientific">Brucella gallinifaecis</name>
    <dbReference type="NCBI Taxonomy" id="215590"/>
    <lineage>
        <taxon>Bacteria</taxon>
        <taxon>Pseudomonadati</taxon>
        <taxon>Pseudomonadota</taxon>
        <taxon>Alphaproteobacteria</taxon>
        <taxon>Hyphomicrobiales</taxon>
        <taxon>Brucellaceae</taxon>
        <taxon>Brucella/Ochrobactrum group</taxon>
        <taxon>Brucella</taxon>
    </lineage>
</organism>
<dbReference type="GO" id="GO:0046677">
    <property type="term" value="P:response to antibiotic"/>
    <property type="evidence" value="ECO:0007669"/>
    <property type="project" value="UniProtKB-KW"/>
</dbReference>
<dbReference type="InterPro" id="IPR012338">
    <property type="entry name" value="Beta-lactam/transpept-like"/>
</dbReference>
<evidence type="ECO:0000256" key="5">
    <source>
        <dbReference type="ARBA" id="ARBA00012448"/>
    </source>
</evidence>
<dbReference type="Pfam" id="PF00912">
    <property type="entry name" value="Transgly"/>
    <property type="match status" value="1"/>
</dbReference>
<dbReference type="AlphaFoldDB" id="A0A502BM84"/>
<dbReference type="InterPro" id="IPR031376">
    <property type="entry name" value="PCB_OB"/>
</dbReference>
<keyword evidence="13 28" id="KW-0812">Transmembrane</keyword>
<feature type="domain" description="Glycosyl transferase family 51" evidence="30">
    <location>
        <begin position="56"/>
        <end position="233"/>
    </location>
</feature>
<keyword evidence="21" id="KW-0511">Multifunctional enzyme</keyword>
<keyword evidence="17" id="KW-0573">Peptidoglycan synthesis</keyword>
<evidence type="ECO:0000256" key="22">
    <source>
        <dbReference type="ARBA" id="ARBA00023316"/>
    </source>
</evidence>
<evidence type="ECO:0000256" key="16">
    <source>
        <dbReference type="ARBA" id="ARBA00022968"/>
    </source>
</evidence>
<reference evidence="32 33" key="1">
    <citation type="journal article" date="2003" name="Int. J. Syst. Evol. Microbiol.">
        <title>Towards a standardized format for the description of a novel species (of an established genus): Ochrobactrum gallinifaecis sp. nov.</title>
        <authorList>
            <person name="Kampfer P."/>
            <person name="Buczolits S."/>
            <person name="Albrecht A."/>
            <person name="Busse H.J."/>
            <person name="Stackebrandt E."/>
        </authorList>
    </citation>
    <scope>NUCLEOTIDE SEQUENCE [LARGE SCALE GENOMIC DNA]</scope>
    <source>
        <strain evidence="32 33">ISO 196</strain>
    </source>
</reference>
<keyword evidence="7" id="KW-1003">Cell membrane</keyword>
<dbReference type="SUPFAM" id="SSF56601">
    <property type="entry name" value="beta-lactamase/transpeptidase-like"/>
    <property type="match status" value="1"/>
</dbReference>
<evidence type="ECO:0000259" key="29">
    <source>
        <dbReference type="Pfam" id="PF00905"/>
    </source>
</evidence>
<evidence type="ECO:0000256" key="19">
    <source>
        <dbReference type="ARBA" id="ARBA00023136"/>
    </source>
</evidence>
<dbReference type="InterPro" id="IPR036950">
    <property type="entry name" value="PBP_transglycosylase"/>
</dbReference>
<evidence type="ECO:0000256" key="23">
    <source>
        <dbReference type="ARBA" id="ARBA00034000"/>
    </source>
</evidence>
<evidence type="ECO:0000256" key="6">
    <source>
        <dbReference type="ARBA" id="ARBA00018638"/>
    </source>
</evidence>
<feature type="region of interest" description="Disordered" evidence="27">
    <location>
        <begin position="799"/>
        <end position="821"/>
    </location>
</feature>
<dbReference type="Pfam" id="PF00905">
    <property type="entry name" value="Transpeptidase"/>
    <property type="match status" value="1"/>
</dbReference>
<name>A0A502BM84_9HYPH</name>
<dbReference type="FunFam" id="1.10.3810.10:FF:000003">
    <property type="entry name" value="Penicillin-binding protein 1a"/>
    <property type="match status" value="1"/>
</dbReference>
<evidence type="ECO:0000256" key="25">
    <source>
        <dbReference type="ARBA" id="ARBA00049902"/>
    </source>
</evidence>
<evidence type="ECO:0000313" key="33">
    <source>
        <dbReference type="Proteomes" id="UP000315388"/>
    </source>
</evidence>
<evidence type="ECO:0000256" key="10">
    <source>
        <dbReference type="ARBA" id="ARBA00022670"/>
    </source>
</evidence>
<evidence type="ECO:0000256" key="7">
    <source>
        <dbReference type="ARBA" id="ARBA00022475"/>
    </source>
</evidence>
<keyword evidence="33" id="KW-1185">Reference proteome</keyword>
<evidence type="ECO:0000256" key="15">
    <source>
        <dbReference type="ARBA" id="ARBA00022960"/>
    </source>
</evidence>
<comment type="catalytic activity">
    <reaction evidence="23">
        <text>Preferential cleavage: (Ac)2-L-Lys-D-Ala-|-D-Ala. Also transpeptidation of peptidyl-alanyl moieties that are N-acyl substituents of D-alanine.</text>
        <dbReference type="EC" id="3.4.16.4"/>
    </reaction>
</comment>
<evidence type="ECO:0000256" key="14">
    <source>
        <dbReference type="ARBA" id="ARBA00022801"/>
    </source>
</evidence>
<dbReference type="EMBL" id="VEWJ01000006">
    <property type="protein sequence ID" value="TPF75225.1"/>
    <property type="molecule type" value="Genomic_DNA"/>
</dbReference>
<feature type="domain" description="Penicillin-binding protein OB-like" evidence="31">
    <location>
        <begin position="322"/>
        <end position="440"/>
    </location>
</feature>
<dbReference type="InterPro" id="IPR050396">
    <property type="entry name" value="Glycosyltr_51/Transpeptidase"/>
</dbReference>
<dbReference type="GO" id="GO:0008658">
    <property type="term" value="F:penicillin binding"/>
    <property type="evidence" value="ECO:0007669"/>
    <property type="project" value="InterPro"/>
</dbReference>
<evidence type="ECO:0000256" key="1">
    <source>
        <dbReference type="ARBA" id="ARBA00004249"/>
    </source>
</evidence>
<evidence type="ECO:0000256" key="13">
    <source>
        <dbReference type="ARBA" id="ARBA00022692"/>
    </source>
</evidence>
<dbReference type="SUPFAM" id="SSF53955">
    <property type="entry name" value="Lysozyme-like"/>
    <property type="match status" value="1"/>
</dbReference>
<dbReference type="GO" id="GO:0009252">
    <property type="term" value="P:peptidoglycan biosynthetic process"/>
    <property type="evidence" value="ECO:0007669"/>
    <property type="project" value="UniProtKB-UniPathway"/>
</dbReference>
<dbReference type="RefSeq" id="WP_140905201.1">
    <property type="nucleotide sequence ID" value="NZ_JBHTMD010000007.1"/>
</dbReference>
<accession>A0A502BM84</accession>
<evidence type="ECO:0000256" key="28">
    <source>
        <dbReference type="SAM" id="Phobius"/>
    </source>
</evidence>
<dbReference type="GO" id="GO:0009002">
    <property type="term" value="F:serine-type D-Ala-D-Ala carboxypeptidase activity"/>
    <property type="evidence" value="ECO:0007669"/>
    <property type="project" value="UniProtKB-EC"/>
</dbReference>
<dbReference type="UniPathway" id="UPA00219"/>
<evidence type="ECO:0000256" key="4">
    <source>
        <dbReference type="ARBA" id="ARBA00007739"/>
    </source>
</evidence>
<dbReference type="GO" id="GO:0006508">
    <property type="term" value="P:proteolysis"/>
    <property type="evidence" value="ECO:0007669"/>
    <property type="project" value="UniProtKB-KW"/>
</dbReference>
<keyword evidence="15" id="KW-0133">Cell shape</keyword>
<dbReference type="GO" id="GO:0008360">
    <property type="term" value="P:regulation of cell shape"/>
    <property type="evidence" value="ECO:0007669"/>
    <property type="project" value="UniProtKB-KW"/>
</dbReference>
<evidence type="ECO:0000313" key="32">
    <source>
        <dbReference type="EMBL" id="TPF75225.1"/>
    </source>
</evidence>
<sequence length="821" mass="89732">MVRLIGYFFGIGTVLALLVAGGAAIYIGSVTKELPDYEVLAKYEPPVMTRVHASDGSLMSEYARERRMYLPIQAVPNRVKAAFISAEDKTFYEHHGLDFGGLARAVLTNVKNMGSGRRPVGASTITQQVAKNFLLSSNQTYDRKIKEAILAMRIEQAYSKDRILELYLNEIFFGLGSYGIASAALTYFDKSVGELSIADAAYLAALPKGPNNYHPFRYPERAIERRNWVIDRMAENGYITTQEADEAKKEPLGVKTRTATHYLFASEYFSEEVRRQIIQKYGVDALYEGGLSVRTTLNPTMQVEARKALQTALLRFDEARGWRGPLKHVELGSDWATAFGDLQSFEDVPEWQLAVVLNVSAAGADIGLQPAIDGSGKRGKDRTRAFIAADDMKWAMRVTNIDGKRSSAKSPEGVLKTGDIVYVSKAGDGESRFRLQQPPKLQGALVAMDPHTGRVLAMVGGFSYGQSEFNRATQAYRQPGSSFKPFVYAAALDNGYTPASVVLDGPLEVNQGGSLGIWAPKNYSGKFSGPSTLRYGIEQSRNVMTVRLAQDMGMRTVAEYAERFGIYDKMLPVLSMSLGAGETTVLRMVTAYSVIANGGQSITPSMIDRIQDRYGKTVFKHDGRQCEGCNAQQWSGQEEPTLIDNRDQVLDPMTAYQITSMMEGVVQRGTAQLLKSLDRPLAGKTGTTNDEKDAWFVGFTPDLVVGVFMGYDTPTPLGRGSTGGGLAAPVFKEFVGEALAGKPKVDFRVPEGMTLIAINRKTGMRTNKGDPNLIMEAFKPGTGPSDVYSVIGMDQFREGAPVQPQSPQATRAINSGSGGLY</sequence>
<evidence type="ECO:0000259" key="31">
    <source>
        <dbReference type="Pfam" id="PF17092"/>
    </source>
</evidence>